<dbReference type="RefSeq" id="WP_114769718.1">
    <property type="nucleotide sequence ID" value="NZ_QQBB01000003.1"/>
</dbReference>
<gene>
    <name evidence="1" type="ORF">DES45_103260</name>
</gene>
<keyword evidence="2" id="KW-1185">Reference proteome</keyword>
<proteinExistence type="predicted"/>
<dbReference type="Proteomes" id="UP000254925">
    <property type="component" value="Unassembled WGS sequence"/>
</dbReference>
<dbReference type="AlphaFoldDB" id="A0A370HN59"/>
<sequence>MLTAGGSHDGLRIPNTLTLTPNHAAAVIGQILKRIYTVELQNEPDYPAHLKPLIDRLQSLDPRPAGHNGCADVS</sequence>
<dbReference type="EMBL" id="QQBB01000003">
    <property type="protein sequence ID" value="RDI60002.1"/>
    <property type="molecule type" value="Genomic_DNA"/>
</dbReference>
<evidence type="ECO:0000313" key="2">
    <source>
        <dbReference type="Proteomes" id="UP000254925"/>
    </source>
</evidence>
<reference evidence="1 2" key="1">
    <citation type="submission" date="2018-07" db="EMBL/GenBank/DDBJ databases">
        <title>Genomic Encyclopedia of Type Strains, Phase IV (KMG-IV): sequencing the most valuable type-strain genomes for metagenomic binning, comparative biology and taxonomic classification.</title>
        <authorList>
            <person name="Goeker M."/>
        </authorList>
    </citation>
    <scope>NUCLEOTIDE SEQUENCE [LARGE SCALE GENOMIC DNA]</scope>
    <source>
        <strain evidence="1 2">DSM 14364</strain>
    </source>
</reference>
<evidence type="ECO:0000313" key="1">
    <source>
        <dbReference type="EMBL" id="RDI60002.1"/>
    </source>
</evidence>
<protein>
    <submittedName>
        <fullName evidence="1">Uncharacterized protein</fullName>
    </submittedName>
</protein>
<comment type="caution">
    <text evidence="1">The sequence shown here is derived from an EMBL/GenBank/DDBJ whole genome shotgun (WGS) entry which is preliminary data.</text>
</comment>
<accession>A0A370HN59</accession>
<organism evidence="1 2">
    <name type="scientific">Microvirga subterranea</name>
    <dbReference type="NCBI Taxonomy" id="186651"/>
    <lineage>
        <taxon>Bacteria</taxon>
        <taxon>Pseudomonadati</taxon>
        <taxon>Pseudomonadota</taxon>
        <taxon>Alphaproteobacteria</taxon>
        <taxon>Hyphomicrobiales</taxon>
        <taxon>Methylobacteriaceae</taxon>
        <taxon>Microvirga</taxon>
    </lineage>
</organism>
<dbReference type="OrthoDB" id="8023028at2"/>
<name>A0A370HN59_9HYPH</name>